<sequence>MTGNRRLFTSYKAYDDGHAVFGMNLKGKVTSGGNISHDSIPITKVEHVRGRAFNLINVDDRINELIVQDLNGSSSLQVNVLDECYTEGVKEARGHPIEQVIGELNDRTLSARRDLMAKFKCSKDQVSWTGGQGKWSRDQGLIACGGKKARSDLALQFYNACTAKDDLRKAYEKCNDIPQERRALIDTFLKNGFNGEEYCD</sequence>
<dbReference type="AlphaFoldDB" id="A0A6L2MDN9"/>
<protein>
    <submittedName>
        <fullName evidence="1">Uncharacterized protein</fullName>
    </submittedName>
</protein>
<comment type="caution">
    <text evidence="1">The sequence shown here is derived from an EMBL/GenBank/DDBJ whole genome shotgun (WGS) entry which is preliminary data.</text>
</comment>
<gene>
    <name evidence="1" type="ORF">Tci_042582</name>
</gene>
<dbReference type="EMBL" id="BKCJ010006146">
    <property type="protein sequence ID" value="GEU70604.1"/>
    <property type="molecule type" value="Genomic_DNA"/>
</dbReference>
<organism evidence="1">
    <name type="scientific">Tanacetum cinerariifolium</name>
    <name type="common">Dalmatian daisy</name>
    <name type="synonym">Chrysanthemum cinerariifolium</name>
    <dbReference type="NCBI Taxonomy" id="118510"/>
    <lineage>
        <taxon>Eukaryota</taxon>
        <taxon>Viridiplantae</taxon>
        <taxon>Streptophyta</taxon>
        <taxon>Embryophyta</taxon>
        <taxon>Tracheophyta</taxon>
        <taxon>Spermatophyta</taxon>
        <taxon>Magnoliopsida</taxon>
        <taxon>eudicotyledons</taxon>
        <taxon>Gunneridae</taxon>
        <taxon>Pentapetalae</taxon>
        <taxon>asterids</taxon>
        <taxon>campanulids</taxon>
        <taxon>Asterales</taxon>
        <taxon>Asteraceae</taxon>
        <taxon>Asteroideae</taxon>
        <taxon>Anthemideae</taxon>
        <taxon>Anthemidinae</taxon>
        <taxon>Tanacetum</taxon>
    </lineage>
</organism>
<reference evidence="1" key="1">
    <citation type="journal article" date="2019" name="Sci. Rep.">
        <title>Draft genome of Tanacetum cinerariifolium, the natural source of mosquito coil.</title>
        <authorList>
            <person name="Yamashiro T."/>
            <person name="Shiraishi A."/>
            <person name="Satake H."/>
            <person name="Nakayama K."/>
        </authorList>
    </citation>
    <scope>NUCLEOTIDE SEQUENCE</scope>
</reference>
<accession>A0A6L2MDN9</accession>
<name>A0A6L2MDN9_TANCI</name>
<evidence type="ECO:0000313" key="1">
    <source>
        <dbReference type="EMBL" id="GEU70604.1"/>
    </source>
</evidence>
<proteinExistence type="predicted"/>